<evidence type="ECO:0000256" key="1">
    <source>
        <dbReference type="ARBA" id="ARBA00022448"/>
    </source>
</evidence>
<feature type="region of interest" description="Disordered" evidence="2">
    <location>
        <begin position="90"/>
        <end position="131"/>
    </location>
</feature>
<evidence type="ECO:0000256" key="2">
    <source>
        <dbReference type="SAM" id="MobiDB-lite"/>
    </source>
</evidence>
<dbReference type="SUPFAM" id="SSF52540">
    <property type="entry name" value="P-loop containing nucleoside triphosphate hydrolases"/>
    <property type="match status" value="1"/>
</dbReference>
<sequence length="131" mass="13984">GMRKRAGLARALALDPEIIFFDEPDSGLDPVRVAYLDELVNTAQAQTGASFIIITHNIESVKRTAHYMGLLFRSGLVGFGSKEEMTNSDNPIIRQFLSGSPDGPISMDEMADSDDSTAPAAQKPEASAPGS</sequence>
<dbReference type="GO" id="GO:0005524">
    <property type="term" value="F:ATP binding"/>
    <property type="evidence" value="ECO:0007669"/>
    <property type="project" value="UniProtKB-KW"/>
</dbReference>
<comment type="caution">
    <text evidence="4">The sequence shown here is derived from an EMBL/GenBank/DDBJ whole genome shotgun (WGS) entry which is preliminary data.</text>
</comment>
<accession>A0A2W5Z4T8</accession>
<reference evidence="4 5" key="1">
    <citation type="journal article" date="2017" name="Nature">
        <title>Atmospheric trace gases support primary production in Antarctic desert surface soil.</title>
        <authorList>
            <person name="Ji M."/>
            <person name="Greening C."/>
            <person name="Vanwonterghem I."/>
            <person name="Carere C.R."/>
            <person name="Bay S.K."/>
            <person name="Steen J.A."/>
            <person name="Montgomery K."/>
            <person name="Lines T."/>
            <person name="Beardall J."/>
            <person name="van Dorst J."/>
            <person name="Snape I."/>
            <person name="Stott M.B."/>
            <person name="Hugenholtz P."/>
            <person name="Ferrari B.C."/>
        </authorList>
    </citation>
    <scope>NUCLEOTIDE SEQUENCE [LARGE SCALE GENOMIC DNA]</scope>
    <source>
        <strain evidence="4">RRmetagenome_bin12</strain>
    </source>
</reference>
<dbReference type="PANTHER" id="PTHR43023">
    <property type="entry name" value="PROTEIN TRIGALACTOSYLDIACYLGLYCEROL 3, CHLOROPLASTIC"/>
    <property type="match status" value="1"/>
</dbReference>
<keyword evidence="4" id="KW-0067">ATP-binding</keyword>
<gene>
    <name evidence="4" type="ORF">DLM65_08585</name>
</gene>
<proteinExistence type="predicted"/>
<dbReference type="PANTHER" id="PTHR43023:SF6">
    <property type="entry name" value="INTERMEMBRANE PHOSPHOLIPID TRANSPORT SYSTEM ATP-BINDING PROTEIN MLAF"/>
    <property type="match status" value="1"/>
</dbReference>
<dbReference type="InterPro" id="IPR003959">
    <property type="entry name" value="ATPase_AAA_core"/>
</dbReference>
<keyword evidence="4" id="KW-0547">Nucleotide-binding</keyword>
<dbReference type="GO" id="GO:0016887">
    <property type="term" value="F:ATP hydrolysis activity"/>
    <property type="evidence" value="ECO:0007669"/>
    <property type="project" value="InterPro"/>
</dbReference>
<protein>
    <submittedName>
        <fullName evidence="4">ABC transporter ATP-binding protein</fullName>
    </submittedName>
</protein>
<evidence type="ECO:0000313" key="5">
    <source>
        <dbReference type="Proteomes" id="UP000248724"/>
    </source>
</evidence>
<evidence type="ECO:0000259" key="3">
    <source>
        <dbReference type="Pfam" id="PF13304"/>
    </source>
</evidence>
<organism evidence="4 5">
    <name type="scientific">Candidatus Aeolococcus gillhamiae</name>
    <dbReference type="NCBI Taxonomy" id="3127015"/>
    <lineage>
        <taxon>Bacteria</taxon>
        <taxon>Bacillati</taxon>
        <taxon>Candidatus Dormiibacterota</taxon>
        <taxon>Candidatus Dormibacteria</taxon>
        <taxon>Candidatus Aeolococcales</taxon>
        <taxon>Candidatus Aeolococcaceae</taxon>
        <taxon>Candidatus Aeolococcus</taxon>
    </lineage>
</organism>
<evidence type="ECO:0000313" key="4">
    <source>
        <dbReference type="EMBL" id="PZR80270.1"/>
    </source>
</evidence>
<dbReference type="EMBL" id="QHBU01000160">
    <property type="protein sequence ID" value="PZR80270.1"/>
    <property type="molecule type" value="Genomic_DNA"/>
</dbReference>
<dbReference type="AlphaFoldDB" id="A0A2W5Z4T8"/>
<dbReference type="Proteomes" id="UP000248724">
    <property type="component" value="Unassembled WGS sequence"/>
</dbReference>
<name>A0A2W5Z4T8_9BACT</name>
<dbReference type="InterPro" id="IPR027417">
    <property type="entry name" value="P-loop_NTPase"/>
</dbReference>
<keyword evidence="1" id="KW-0813">Transport</keyword>
<dbReference type="Pfam" id="PF13304">
    <property type="entry name" value="AAA_21"/>
    <property type="match status" value="1"/>
</dbReference>
<dbReference type="Gene3D" id="3.40.50.300">
    <property type="entry name" value="P-loop containing nucleotide triphosphate hydrolases"/>
    <property type="match status" value="1"/>
</dbReference>
<feature type="domain" description="ATPase AAA-type core" evidence="3">
    <location>
        <begin position="2"/>
        <end position="59"/>
    </location>
</feature>
<feature type="non-terminal residue" evidence="4">
    <location>
        <position position="1"/>
    </location>
</feature>